<evidence type="ECO:0000313" key="3">
    <source>
        <dbReference type="Proteomes" id="UP001305779"/>
    </source>
</evidence>
<dbReference type="SUPFAM" id="SSF54695">
    <property type="entry name" value="POZ domain"/>
    <property type="match status" value="1"/>
</dbReference>
<gene>
    <name evidence="2" type="ORF">PRZ48_000806</name>
</gene>
<dbReference type="InterPro" id="IPR000210">
    <property type="entry name" value="BTB/POZ_dom"/>
</dbReference>
<dbReference type="Pfam" id="PF00651">
    <property type="entry name" value="BTB"/>
    <property type="match status" value="1"/>
</dbReference>
<dbReference type="PANTHER" id="PTHR47843:SF2">
    <property type="entry name" value="BTB DOMAIN-CONTAINING PROTEIN"/>
    <property type="match status" value="1"/>
</dbReference>
<name>A0ABR0EZI8_ZASCE</name>
<dbReference type="EMBL" id="JAXOVC010000001">
    <property type="protein sequence ID" value="KAK4507072.1"/>
    <property type="molecule type" value="Genomic_DNA"/>
</dbReference>
<dbReference type="Proteomes" id="UP001305779">
    <property type="component" value="Unassembled WGS sequence"/>
</dbReference>
<comment type="caution">
    <text evidence="2">The sequence shown here is derived from an EMBL/GenBank/DDBJ whole genome shotgun (WGS) entry which is preliminary data.</text>
</comment>
<evidence type="ECO:0000259" key="1">
    <source>
        <dbReference type="PROSITE" id="PS50097"/>
    </source>
</evidence>
<dbReference type="PANTHER" id="PTHR47843">
    <property type="entry name" value="BTB DOMAIN-CONTAINING PROTEIN-RELATED"/>
    <property type="match status" value="1"/>
</dbReference>
<dbReference type="Gene3D" id="3.30.710.10">
    <property type="entry name" value="Potassium Channel Kv1.1, Chain A"/>
    <property type="match status" value="1"/>
</dbReference>
<dbReference type="CDD" id="cd18186">
    <property type="entry name" value="BTB_POZ_ZBTB_KLHL-like"/>
    <property type="match status" value="1"/>
</dbReference>
<protein>
    <recommendedName>
        <fullName evidence="1">BTB domain-containing protein</fullName>
    </recommendedName>
</protein>
<evidence type="ECO:0000313" key="2">
    <source>
        <dbReference type="EMBL" id="KAK4507072.1"/>
    </source>
</evidence>
<organism evidence="2 3">
    <name type="scientific">Zasmidium cellare</name>
    <name type="common">Wine cellar mold</name>
    <name type="synonym">Racodium cellare</name>
    <dbReference type="NCBI Taxonomy" id="395010"/>
    <lineage>
        <taxon>Eukaryota</taxon>
        <taxon>Fungi</taxon>
        <taxon>Dikarya</taxon>
        <taxon>Ascomycota</taxon>
        <taxon>Pezizomycotina</taxon>
        <taxon>Dothideomycetes</taxon>
        <taxon>Dothideomycetidae</taxon>
        <taxon>Mycosphaerellales</taxon>
        <taxon>Mycosphaerellaceae</taxon>
        <taxon>Zasmidium</taxon>
    </lineage>
</organism>
<accession>A0ABR0EZI8</accession>
<proteinExistence type="predicted"/>
<keyword evidence="3" id="KW-1185">Reference proteome</keyword>
<sequence length="255" mass="29280">MAASDPTYSGPRHKKRRMSFSDDCGFTSQQLTIVVGADFVGSDTDPEDTPKTFYAHDKILIENSDFFAAALRNNWTESRERIVKLPAESPRSFELFLRFIYRREAIGRLRWRPNTDFADNSHFLVRCWALGEKLICTDFQDAVMDALLVELKYVPATPEDLHQSIYTSTSTPNALSRLMVDIAAREWEPKDVDELVDSTKDGAFLKHLTAKLLTATPEERCKLPPYDFDPDCEYHEHVEKVGMSCYKPTRVDRKD</sequence>
<reference evidence="2 3" key="1">
    <citation type="journal article" date="2023" name="G3 (Bethesda)">
        <title>A chromosome-level genome assembly of Zasmidium syzygii isolated from banana leaves.</title>
        <authorList>
            <person name="van Westerhoven A.C."/>
            <person name="Mehrabi R."/>
            <person name="Talebi R."/>
            <person name="Steentjes M.B.F."/>
            <person name="Corcolon B."/>
            <person name="Chong P.A."/>
            <person name="Kema G.H.J."/>
            <person name="Seidl M.F."/>
        </authorList>
    </citation>
    <scope>NUCLEOTIDE SEQUENCE [LARGE SCALE GENOMIC DNA]</scope>
    <source>
        <strain evidence="2 3">P124</strain>
    </source>
</reference>
<dbReference type="InterPro" id="IPR011333">
    <property type="entry name" value="SKP1/BTB/POZ_sf"/>
</dbReference>
<dbReference type="PROSITE" id="PS50097">
    <property type="entry name" value="BTB"/>
    <property type="match status" value="1"/>
</dbReference>
<feature type="domain" description="BTB" evidence="1">
    <location>
        <begin position="29"/>
        <end position="101"/>
    </location>
</feature>